<evidence type="ECO:0000313" key="3">
    <source>
        <dbReference type="Proteomes" id="UP001302812"/>
    </source>
</evidence>
<keyword evidence="1" id="KW-0812">Transmembrane</keyword>
<evidence type="ECO:0000313" key="2">
    <source>
        <dbReference type="EMBL" id="KAK4107306.1"/>
    </source>
</evidence>
<dbReference type="GeneID" id="89940506"/>
<keyword evidence="3" id="KW-1185">Reference proteome</keyword>
<feature type="transmembrane region" description="Helical" evidence="1">
    <location>
        <begin position="68"/>
        <end position="89"/>
    </location>
</feature>
<comment type="caution">
    <text evidence="2">The sequence shown here is derived from an EMBL/GenBank/DDBJ whole genome shotgun (WGS) entry which is preliminary data.</text>
</comment>
<reference evidence="2" key="2">
    <citation type="submission" date="2023-05" db="EMBL/GenBank/DDBJ databases">
        <authorList>
            <consortium name="Lawrence Berkeley National Laboratory"/>
            <person name="Steindorff A."/>
            <person name="Hensen N."/>
            <person name="Bonometti L."/>
            <person name="Westerberg I."/>
            <person name="Brannstrom I.O."/>
            <person name="Guillou S."/>
            <person name="Cros-Aarteil S."/>
            <person name="Calhoun S."/>
            <person name="Haridas S."/>
            <person name="Kuo A."/>
            <person name="Mondo S."/>
            <person name="Pangilinan J."/>
            <person name="Riley R."/>
            <person name="Labutti K."/>
            <person name="Andreopoulos B."/>
            <person name="Lipzen A."/>
            <person name="Chen C."/>
            <person name="Yanf M."/>
            <person name="Daum C."/>
            <person name="Ng V."/>
            <person name="Clum A."/>
            <person name="Ohm R."/>
            <person name="Martin F."/>
            <person name="Silar P."/>
            <person name="Natvig D."/>
            <person name="Lalanne C."/>
            <person name="Gautier V."/>
            <person name="Ament-Velasquez S.L."/>
            <person name="Kruys A."/>
            <person name="Hutchinson M.I."/>
            <person name="Powell A.J."/>
            <person name="Barry K."/>
            <person name="Miller A.N."/>
            <person name="Grigoriev I.V."/>
            <person name="Debuchy R."/>
            <person name="Gladieux P."/>
            <person name="Thoren M.H."/>
            <person name="Johannesson H."/>
        </authorList>
    </citation>
    <scope>NUCLEOTIDE SEQUENCE</scope>
    <source>
        <strain evidence="2">CBS 508.74</strain>
    </source>
</reference>
<proteinExistence type="predicted"/>
<name>A0AAN6T7N6_9PEZI</name>
<dbReference type="EMBL" id="MU853376">
    <property type="protein sequence ID" value="KAK4107306.1"/>
    <property type="molecule type" value="Genomic_DNA"/>
</dbReference>
<keyword evidence="1" id="KW-0472">Membrane</keyword>
<organism evidence="2 3">
    <name type="scientific">Canariomyces notabilis</name>
    <dbReference type="NCBI Taxonomy" id="2074819"/>
    <lineage>
        <taxon>Eukaryota</taxon>
        <taxon>Fungi</taxon>
        <taxon>Dikarya</taxon>
        <taxon>Ascomycota</taxon>
        <taxon>Pezizomycotina</taxon>
        <taxon>Sordariomycetes</taxon>
        <taxon>Sordariomycetidae</taxon>
        <taxon>Sordariales</taxon>
        <taxon>Chaetomiaceae</taxon>
        <taxon>Canariomyces</taxon>
    </lineage>
</organism>
<feature type="transmembrane region" description="Helical" evidence="1">
    <location>
        <begin position="12"/>
        <end position="39"/>
    </location>
</feature>
<dbReference type="RefSeq" id="XP_064664876.1">
    <property type="nucleotide sequence ID" value="XM_064816381.1"/>
</dbReference>
<dbReference type="AlphaFoldDB" id="A0AAN6T7N6"/>
<protein>
    <submittedName>
        <fullName evidence="2">Uncharacterized protein</fullName>
    </submittedName>
</protein>
<accession>A0AAN6T7N6</accession>
<sequence>MDTRRGFFEGKIARALLALNNFVILASSAIITGILSYLIRHSRSRGTHLVYMEVIVCRTEDSRVGGSLTALQAVLTLFLYLLAMVLPALKRYRGYMLPLTWLLTYLWLTSLIFSSQDYSGRRALNNSPPGFGRLGHKHAVQAFTIIGLCVLHCCPISA</sequence>
<dbReference type="Proteomes" id="UP001302812">
    <property type="component" value="Unassembled WGS sequence"/>
</dbReference>
<evidence type="ECO:0000256" key="1">
    <source>
        <dbReference type="SAM" id="Phobius"/>
    </source>
</evidence>
<dbReference type="PANTHER" id="PTHR39608:SF2">
    <property type="entry name" value="MARVEL DOMAIN-CONTAINING PROTEIN"/>
    <property type="match status" value="1"/>
</dbReference>
<gene>
    <name evidence="2" type="ORF">N656DRAFT_785413</name>
</gene>
<dbReference type="PANTHER" id="PTHR39608">
    <property type="entry name" value="INTEGRAL MEMBRANE PROTEIN (AFU_ORTHOLOGUE AFUA_5G08640)"/>
    <property type="match status" value="1"/>
</dbReference>
<feature type="transmembrane region" description="Helical" evidence="1">
    <location>
        <begin position="95"/>
        <end position="113"/>
    </location>
</feature>
<reference evidence="2" key="1">
    <citation type="journal article" date="2023" name="Mol. Phylogenet. Evol.">
        <title>Genome-scale phylogeny and comparative genomics of the fungal order Sordariales.</title>
        <authorList>
            <person name="Hensen N."/>
            <person name="Bonometti L."/>
            <person name="Westerberg I."/>
            <person name="Brannstrom I.O."/>
            <person name="Guillou S."/>
            <person name="Cros-Aarteil S."/>
            <person name="Calhoun S."/>
            <person name="Haridas S."/>
            <person name="Kuo A."/>
            <person name="Mondo S."/>
            <person name="Pangilinan J."/>
            <person name="Riley R."/>
            <person name="LaButti K."/>
            <person name="Andreopoulos B."/>
            <person name="Lipzen A."/>
            <person name="Chen C."/>
            <person name="Yan M."/>
            <person name="Daum C."/>
            <person name="Ng V."/>
            <person name="Clum A."/>
            <person name="Steindorff A."/>
            <person name="Ohm R.A."/>
            <person name="Martin F."/>
            <person name="Silar P."/>
            <person name="Natvig D.O."/>
            <person name="Lalanne C."/>
            <person name="Gautier V."/>
            <person name="Ament-Velasquez S.L."/>
            <person name="Kruys A."/>
            <person name="Hutchinson M.I."/>
            <person name="Powell A.J."/>
            <person name="Barry K."/>
            <person name="Miller A.N."/>
            <person name="Grigoriev I.V."/>
            <person name="Debuchy R."/>
            <person name="Gladieux P."/>
            <person name="Hiltunen Thoren M."/>
            <person name="Johannesson H."/>
        </authorList>
    </citation>
    <scope>NUCLEOTIDE SEQUENCE</scope>
    <source>
        <strain evidence="2">CBS 508.74</strain>
    </source>
</reference>
<keyword evidence="1" id="KW-1133">Transmembrane helix</keyword>